<feature type="region of interest" description="Disordered" evidence="1">
    <location>
        <begin position="113"/>
        <end position="135"/>
    </location>
</feature>
<dbReference type="Proteomes" id="UP000054324">
    <property type="component" value="Unassembled WGS sequence"/>
</dbReference>
<protein>
    <submittedName>
        <fullName evidence="2">Uncharacterized protein</fullName>
    </submittedName>
</protein>
<sequence length="135" mass="14853">MVFSDKNLHQGYRSAVAAIRCLTAMRPEGSTRARILPSCPSLDRESREAGVGFGPRTIRSSCLRSSNHMVFSDKNLHQGYRSAVAAIRCLTAMRPEGSTRARILPSCPSLDRESREAGVGFGPRTIRSVNLRPNH</sequence>
<evidence type="ECO:0000313" key="2">
    <source>
        <dbReference type="EMBL" id="KER20158.1"/>
    </source>
</evidence>
<evidence type="ECO:0000256" key="1">
    <source>
        <dbReference type="SAM" id="MobiDB-lite"/>
    </source>
</evidence>
<reference evidence="2 3" key="1">
    <citation type="submission" date="2013-11" db="EMBL/GenBank/DDBJ databases">
        <title>Opisthorchis viverrini - life in the bile duct.</title>
        <authorList>
            <person name="Young N.D."/>
            <person name="Nagarajan N."/>
            <person name="Lin S.J."/>
            <person name="Korhonen P.K."/>
            <person name="Jex A.R."/>
            <person name="Hall R.S."/>
            <person name="Safavi-Hemami H."/>
            <person name="Kaewkong W."/>
            <person name="Bertrand D."/>
            <person name="Gao S."/>
            <person name="Seet Q."/>
            <person name="Wongkham S."/>
            <person name="Teh B.T."/>
            <person name="Wongkham C."/>
            <person name="Intapan P.M."/>
            <person name="Maleewong W."/>
            <person name="Yang X."/>
            <person name="Hu M."/>
            <person name="Wang Z."/>
            <person name="Hofmann A."/>
            <person name="Sternberg P.W."/>
            <person name="Tan P."/>
            <person name="Wang J."/>
            <person name="Gasser R.B."/>
        </authorList>
    </citation>
    <scope>NUCLEOTIDE SEQUENCE [LARGE SCALE GENOMIC DNA]</scope>
</reference>
<evidence type="ECO:0000313" key="3">
    <source>
        <dbReference type="Proteomes" id="UP000054324"/>
    </source>
</evidence>
<keyword evidence="3" id="KW-1185">Reference proteome</keyword>
<dbReference type="KEGG" id="ovi:T265_11240"/>
<dbReference type="EMBL" id="KL597086">
    <property type="protein sequence ID" value="KER20158.1"/>
    <property type="molecule type" value="Genomic_DNA"/>
</dbReference>
<dbReference type="AlphaFoldDB" id="A0A074YZT2"/>
<dbReference type="OrthoDB" id="6489092at2759"/>
<proteinExistence type="predicted"/>
<dbReference type="RefSeq" id="XP_009176106.1">
    <property type="nucleotide sequence ID" value="XM_009177842.1"/>
</dbReference>
<accession>A0A074YZT2</accession>
<gene>
    <name evidence="2" type="ORF">T265_11240</name>
</gene>
<dbReference type="GeneID" id="20325408"/>
<organism evidence="2 3">
    <name type="scientific">Opisthorchis viverrini</name>
    <name type="common">Southeast Asian liver fluke</name>
    <dbReference type="NCBI Taxonomy" id="6198"/>
    <lineage>
        <taxon>Eukaryota</taxon>
        <taxon>Metazoa</taxon>
        <taxon>Spiralia</taxon>
        <taxon>Lophotrochozoa</taxon>
        <taxon>Platyhelminthes</taxon>
        <taxon>Trematoda</taxon>
        <taxon>Digenea</taxon>
        <taxon>Opisthorchiida</taxon>
        <taxon>Opisthorchiata</taxon>
        <taxon>Opisthorchiidae</taxon>
        <taxon>Opisthorchis</taxon>
    </lineage>
</organism>
<name>A0A074YZT2_OPIVI</name>
<dbReference type="CTD" id="20325408"/>